<evidence type="ECO:0000313" key="2">
    <source>
        <dbReference type="EMBL" id="TRM63907.1"/>
    </source>
</evidence>
<dbReference type="Proteomes" id="UP000320762">
    <property type="component" value="Unassembled WGS sequence"/>
</dbReference>
<protein>
    <submittedName>
        <fullName evidence="2">Uncharacterized protein</fullName>
    </submittedName>
</protein>
<evidence type="ECO:0000256" key="1">
    <source>
        <dbReference type="SAM" id="MobiDB-lite"/>
    </source>
</evidence>
<evidence type="ECO:0000313" key="3">
    <source>
        <dbReference type="Proteomes" id="UP000320762"/>
    </source>
</evidence>
<keyword evidence="3" id="KW-1185">Reference proteome</keyword>
<reference evidence="2 3" key="1">
    <citation type="journal article" date="2019" name="New Phytol.">
        <title>Comparative genomics reveals unique wood-decay strategies and fruiting body development in the Schizophyllaceae.</title>
        <authorList>
            <person name="Almasi E."/>
            <person name="Sahu N."/>
            <person name="Krizsan K."/>
            <person name="Balint B."/>
            <person name="Kovacs G.M."/>
            <person name="Kiss B."/>
            <person name="Cseklye J."/>
            <person name="Drula E."/>
            <person name="Henrissat B."/>
            <person name="Nagy I."/>
            <person name="Chovatia M."/>
            <person name="Adam C."/>
            <person name="LaButti K."/>
            <person name="Lipzen A."/>
            <person name="Riley R."/>
            <person name="Grigoriev I.V."/>
            <person name="Nagy L.G."/>
        </authorList>
    </citation>
    <scope>NUCLEOTIDE SEQUENCE [LARGE SCALE GENOMIC DNA]</scope>
    <source>
        <strain evidence="2 3">NL-1724</strain>
    </source>
</reference>
<proteinExistence type="predicted"/>
<organism evidence="2 3">
    <name type="scientific">Schizophyllum amplum</name>
    <dbReference type="NCBI Taxonomy" id="97359"/>
    <lineage>
        <taxon>Eukaryota</taxon>
        <taxon>Fungi</taxon>
        <taxon>Dikarya</taxon>
        <taxon>Basidiomycota</taxon>
        <taxon>Agaricomycotina</taxon>
        <taxon>Agaricomycetes</taxon>
        <taxon>Agaricomycetidae</taxon>
        <taxon>Agaricales</taxon>
        <taxon>Schizophyllaceae</taxon>
        <taxon>Schizophyllum</taxon>
    </lineage>
</organism>
<sequence length="104" mass="10784">MQPIDELLAPAPAKTAPVHMQVQPVAQMQMQPAMEMSVAGKDPGGSQQQHPAARVRGGGAGKGCLLGCLGCCICCGTYSHGDIPTNGICECFADIICCPCEMFC</sequence>
<accession>A0A550CGI1</accession>
<dbReference type="AlphaFoldDB" id="A0A550CGI1"/>
<gene>
    <name evidence="2" type="ORF">BD626DRAFT_493131</name>
</gene>
<dbReference type="EMBL" id="VDMD01000008">
    <property type="protein sequence ID" value="TRM63907.1"/>
    <property type="molecule type" value="Genomic_DNA"/>
</dbReference>
<comment type="caution">
    <text evidence="2">The sequence shown here is derived from an EMBL/GenBank/DDBJ whole genome shotgun (WGS) entry which is preliminary data.</text>
</comment>
<feature type="region of interest" description="Disordered" evidence="1">
    <location>
        <begin position="32"/>
        <end position="56"/>
    </location>
</feature>
<name>A0A550CGI1_9AGAR</name>